<evidence type="ECO:0000313" key="5">
    <source>
        <dbReference type="Proteomes" id="UP000811246"/>
    </source>
</evidence>
<keyword evidence="1" id="KW-0175">Coiled coil</keyword>
<dbReference type="InterPro" id="IPR004252">
    <property type="entry name" value="Probable_transposase_24"/>
</dbReference>
<proteinExistence type="predicted"/>
<sequence>MQSHLQVGGMRSTITPQGDRAGPSSRGGGRLRGIRARRHVPYSARHNRPRGAKISSYHSPEEGNQSSSDDSTQPPSPPPANILIPTPAPIREPLQVREQSPPREESRMEESSIPETVADAPTGPELTQQQRRRYRGPARCIEFEKVRKYGKVPLKINDGETAPCCEHASMFTTRVSWIVKQFCDMSHARWTDVPAAMKEELIDRVRSDFVLDWERENHRLTVTKALRKRFNSFHHDLHKIYESFGSHEEALAHGTSLVDPLVWVKLCGRWGSDAFKKISSQNRENRKKQAINHTSGRKSFVRILEQKRAENGNLVDFYKETRWSKKKNKFVTDATEDAYKEMQGRLDGLEPEQRCDEAAASVFREVLGHRPGYARGLGEMVIPESSRQRDQVKMQCYLSEIERHKKDAEQHKKNADDYKSQLEEMRSEMRALREHQFATDRLLQSFFKDHPSFTESYRQTQCNEPSDP</sequence>
<evidence type="ECO:0000313" key="3">
    <source>
        <dbReference type="EMBL" id="KAG6696440.1"/>
    </source>
</evidence>
<evidence type="ECO:0000256" key="2">
    <source>
        <dbReference type="SAM" id="MobiDB-lite"/>
    </source>
</evidence>
<organism evidence="3 5">
    <name type="scientific">Carya illinoinensis</name>
    <name type="common">Pecan</name>
    <dbReference type="NCBI Taxonomy" id="32201"/>
    <lineage>
        <taxon>Eukaryota</taxon>
        <taxon>Viridiplantae</taxon>
        <taxon>Streptophyta</taxon>
        <taxon>Embryophyta</taxon>
        <taxon>Tracheophyta</taxon>
        <taxon>Spermatophyta</taxon>
        <taxon>Magnoliopsida</taxon>
        <taxon>eudicotyledons</taxon>
        <taxon>Gunneridae</taxon>
        <taxon>Pentapetalae</taxon>
        <taxon>rosids</taxon>
        <taxon>fabids</taxon>
        <taxon>Fagales</taxon>
        <taxon>Juglandaceae</taxon>
        <taxon>Carya</taxon>
    </lineage>
</organism>
<dbReference type="PANTHER" id="PTHR33499">
    <property type="entry name" value="OS12G0282400 PROTEIN-RELATED"/>
    <property type="match status" value="1"/>
</dbReference>
<feature type="compositionally biased region" description="Basic residues" evidence="2">
    <location>
        <begin position="32"/>
        <end position="51"/>
    </location>
</feature>
<dbReference type="EMBL" id="CM031833">
    <property type="protein sequence ID" value="KAG6696440.1"/>
    <property type="molecule type" value="Genomic_DNA"/>
</dbReference>
<name>A0A922J6R1_CARIL</name>
<evidence type="ECO:0000313" key="4">
    <source>
        <dbReference type="EMBL" id="KAG6711031.1"/>
    </source>
</evidence>
<dbReference type="AlphaFoldDB" id="A0A922J6R1"/>
<reference evidence="3" key="1">
    <citation type="submission" date="2021-01" db="EMBL/GenBank/DDBJ databases">
        <authorList>
            <person name="Lovell J.T."/>
            <person name="Bentley N."/>
            <person name="Bhattarai G."/>
            <person name="Jenkins J.W."/>
            <person name="Sreedasyam A."/>
            <person name="Alarcon Y."/>
            <person name="Bock C."/>
            <person name="Boston L."/>
            <person name="Carlson J."/>
            <person name="Cervantes K."/>
            <person name="Clermont K."/>
            <person name="Krom N."/>
            <person name="Kubenka K."/>
            <person name="Mamidi S."/>
            <person name="Mattison C."/>
            <person name="Monteros M."/>
            <person name="Pisani C."/>
            <person name="Plott C."/>
            <person name="Rajasekar S."/>
            <person name="Rhein H.S."/>
            <person name="Rohla C."/>
            <person name="Song M."/>
            <person name="Hilaire R.S."/>
            <person name="Shu S."/>
            <person name="Wells L."/>
            <person name="Wang X."/>
            <person name="Webber J."/>
            <person name="Heerema R.J."/>
            <person name="Klein P."/>
            <person name="Conner P."/>
            <person name="Grauke L."/>
            <person name="Grimwood J."/>
            <person name="Schmutz J."/>
            <person name="Randall J.J."/>
        </authorList>
    </citation>
    <scope>NUCLEOTIDE SEQUENCE</scope>
    <source>
        <tissue evidence="3">Leaf</tissue>
    </source>
</reference>
<feature type="coiled-coil region" evidence="1">
    <location>
        <begin position="394"/>
        <end position="435"/>
    </location>
</feature>
<feature type="compositionally biased region" description="Pro residues" evidence="2">
    <location>
        <begin position="74"/>
        <end position="90"/>
    </location>
</feature>
<evidence type="ECO:0000256" key="1">
    <source>
        <dbReference type="SAM" id="Coils"/>
    </source>
</evidence>
<dbReference type="PANTHER" id="PTHR33499:SF11">
    <property type="entry name" value="NO APICAL MERISTEM-ASSOCIATED C-TERMINAL DOMAIN-CONTAINING PROTEIN"/>
    <property type="match status" value="1"/>
</dbReference>
<dbReference type="Pfam" id="PF03004">
    <property type="entry name" value="Transposase_24"/>
    <property type="match status" value="1"/>
</dbReference>
<dbReference type="Proteomes" id="UP000811246">
    <property type="component" value="Chromosome 9"/>
</dbReference>
<accession>A0A922J6R1</accession>
<dbReference type="EMBL" id="CM031829">
    <property type="protein sequence ID" value="KAG6711031.1"/>
    <property type="molecule type" value="Genomic_DNA"/>
</dbReference>
<comment type="caution">
    <text evidence="3">The sequence shown here is derived from an EMBL/GenBank/DDBJ whole genome shotgun (WGS) entry which is preliminary data.</text>
</comment>
<protein>
    <submittedName>
        <fullName evidence="3">Uncharacterized protein</fullName>
    </submittedName>
</protein>
<dbReference type="Proteomes" id="UP000811246">
    <property type="component" value="Chromosome 5"/>
</dbReference>
<feature type="region of interest" description="Disordered" evidence="2">
    <location>
        <begin position="1"/>
        <end position="134"/>
    </location>
</feature>
<gene>
    <name evidence="4" type="ORF">I3842_05G033300</name>
    <name evidence="3" type="ORF">I3842_09G148900</name>
</gene>
<feature type="compositionally biased region" description="Basic and acidic residues" evidence="2">
    <location>
        <begin position="100"/>
        <end position="110"/>
    </location>
</feature>